<dbReference type="Pfam" id="PF09957">
    <property type="entry name" value="VapB_antitoxin"/>
    <property type="match status" value="1"/>
</dbReference>
<dbReference type="RefSeq" id="WP_125054337.1">
    <property type="nucleotide sequence ID" value="NZ_BHZD01000001.1"/>
</dbReference>
<dbReference type="Proteomes" id="UP000286746">
    <property type="component" value="Unassembled WGS sequence"/>
</dbReference>
<reference evidence="1 2" key="1">
    <citation type="submission" date="2018-11" db="EMBL/GenBank/DDBJ databases">
        <title>Whole genome sequence of Streptomyces paromomycinus NBRC 15454(T).</title>
        <authorList>
            <person name="Komaki H."/>
            <person name="Tamura T."/>
        </authorList>
    </citation>
    <scope>NUCLEOTIDE SEQUENCE [LARGE SCALE GENOMIC DNA]</scope>
    <source>
        <strain evidence="1 2">NBRC 15454</strain>
    </source>
</reference>
<keyword evidence="2" id="KW-1185">Reference proteome</keyword>
<proteinExistence type="predicted"/>
<evidence type="ECO:0008006" key="3">
    <source>
        <dbReference type="Google" id="ProtNLM"/>
    </source>
</evidence>
<dbReference type="EMBL" id="BHZD01000001">
    <property type="protein sequence ID" value="GCD43134.1"/>
    <property type="molecule type" value="Genomic_DNA"/>
</dbReference>
<protein>
    <recommendedName>
        <fullName evidence="3">Type II toxin-antitoxin system VapB family antitoxin</fullName>
    </recommendedName>
</protein>
<evidence type="ECO:0000313" key="2">
    <source>
        <dbReference type="Proteomes" id="UP000286746"/>
    </source>
</evidence>
<organism evidence="1 2">
    <name type="scientific">Streptomyces paromomycinus</name>
    <name type="common">Streptomyces rimosus subsp. paromomycinus</name>
    <dbReference type="NCBI Taxonomy" id="92743"/>
    <lineage>
        <taxon>Bacteria</taxon>
        <taxon>Bacillati</taxon>
        <taxon>Actinomycetota</taxon>
        <taxon>Actinomycetes</taxon>
        <taxon>Kitasatosporales</taxon>
        <taxon>Streptomycetaceae</taxon>
        <taxon>Streptomyces</taxon>
    </lineage>
</organism>
<comment type="caution">
    <text evidence="1">The sequence shown here is derived from an EMBL/GenBank/DDBJ whole genome shotgun (WGS) entry which is preliminary data.</text>
</comment>
<dbReference type="InterPro" id="IPR019239">
    <property type="entry name" value="VapB_antitoxin"/>
</dbReference>
<sequence length="68" mass="7381">MTATQIDLDDSLMSQAAEILGTTTKKATVNEALRRLVATETQLRHLDELASGALPDLGDPEVMAEAWR</sequence>
<gene>
    <name evidence="1" type="ORF">GKJPGBOP_02812</name>
</gene>
<name>A0A401W1E2_STREY</name>
<accession>A0A401W1E2</accession>
<evidence type="ECO:0000313" key="1">
    <source>
        <dbReference type="EMBL" id="GCD43134.1"/>
    </source>
</evidence>
<dbReference type="AlphaFoldDB" id="A0A401W1E2"/>